<organism evidence="9 10">
    <name type="scientific">Pseudaquabacterium terrae</name>
    <dbReference type="NCBI Taxonomy" id="2732868"/>
    <lineage>
        <taxon>Bacteria</taxon>
        <taxon>Pseudomonadati</taxon>
        <taxon>Pseudomonadota</taxon>
        <taxon>Betaproteobacteria</taxon>
        <taxon>Burkholderiales</taxon>
        <taxon>Sphaerotilaceae</taxon>
        <taxon>Pseudaquabacterium</taxon>
    </lineage>
</organism>
<feature type="active site" description="Proton acceptor" evidence="8">
    <location>
        <position position="249"/>
    </location>
</feature>
<feature type="binding site" evidence="8">
    <location>
        <position position="87"/>
    </location>
    <ligand>
        <name>ATP</name>
        <dbReference type="ChEBI" id="CHEBI:30616"/>
    </ligand>
</feature>
<proteinExistence type="inferred from homology"/>
<comment type="caution">
    <text evidence="9">The sequence shown here is derived from an EMBL/GenBank/DDBJ whole genome shotgun (WGS) entry which is preliminary data.</text>
</comment>
<evidence type="ECO:0000256" key="6">
    <source>
        <dbReference type="ARBA" id="ARBA00022840"/>
    </source>
</evidence>
<dbReference type="Proteomes" id="UP000737171">
    <property type="component" value="Unassembled WGS sequence"/>
</dbReference>
<reference evidence="9 10" key="1">
    <citation type="submission" date="2020-05" db="EMBL/GenBank/DDBJ databases">
        <title>Aquincola sp. isolate from soil.</title>
        <authorList>
            <person name="Han J."/>
            <person name="Kim D.-U."/>
        </authorList>
    </citation>
    <scope>NUCLEOTIDE SEQUENCE [LARGE SCALE GENOMIC DNA]</scope>
    <source>
        <strain evidence="9 10">S2</strain>
    </source>
</reference>
<dbReference type="EMBL" id="JABRWJ010000001">
    <property type="protein sequence ID" value="NRF65568.1"/>
    <property type="molecule type" value="Genomic_DNA"/>
</dbReference>
<evidence type="ECO:0000256" key="8">
    <source>
        <dbReference type="HAMAP-Rule" id="MF_00692"/>
    </source>
</evidence>
<feature type="binding site" evidence="8">
    <location>
        <position position="122"/>
    </location>
    <ligand>
        <name>ATP</name>
        <dbReference type="ChEBI" id="CHEBI:30616"/>
    </ligand>
</feature>
<comment type="catalytic activity">
    <reaction evidence="8">
        <text>L-histidyl-[protein] + UTP = N(tele)-(5'-uridylyl)-L-histidyl-[protein] + diphosphate</text>
        <dbReference type="Rhea" id="RHEA:83891"/>
        <dbReference type="Rhea" id="RHEA-COMP:9745"/>
        <dbReference type="Rhea" id="RHEA-COMP:20239"/>
        <dbReference type="ChEBI" id="CHEBI:29979"/>
        <dbReference type="ChEBI" id="CHEBI:33019"/>
        <dbReference type="ChEBI" id="CHEBI:46398"/>
        <dbReference type="ChEBI" id="CHEBI:233474"/>
    </reaction>
</comment>
<feature type="binding site" evidence="8">
    <location>
        <position position="173"/>
    </location>
    <ligand>
        <name>ATP</name>
        <dbReference type="ChEBI" id="CHEBI:30616"/>
    </ligand>
</feature>
<keyword evidence="2 8" id="KW-0808">Transferase</keyword>
<feature type="binding site" evidence="8">
    <location>
        <position position="123"/>
    </location>
    <ligand>
        <name>ATP</name>
        <dbReference type="ChEBI" id="CHEBI:30616"/>
    </ligand>
</feature>
<comment type="similarity">
    <text evidence="1 8">Belongs to the SELO family.</text>
</comment>
<sequence length="503" mass="53841">MLPFGFDNTYARELPGFYVAWKPAAVPAPRLLFLNEALATELNLDAAALNGPDGAALFAGNVVPDGAEPIAQAYAGHQFGGFSPQLGDGRALLLGELIDRAGRRRDIAFKGSGRTPFSRGGDGKAAVGPMLREVLIGEAMHALGIPTTRALAVAATGESVYREQALPGAVLTRVAASHLRVGTFQFFAAQGDTARLHQLADYAIARHDPDLIGAPERHLALLRAVAARQATLIAQWMNVGFIHGVMNTDNMAISGESIDYGPCAFMEAYDPAAVFSSIDHGGRYAYANQPHIARWNLARFAETLLPLMADADDEAAVQRVVAQVMEVIDAFPALYATALRQGQRAKLGLFAATAADDDADSALPDDWLALLHTQSVDFTLAWRRLADAADGDGAALRALFAEPAALDAWLTRWQERCARDEAAGGPPAAERAARMRRTSPWIIPRNHRVEEALAAASDHDDLGPFERLLAAIRQPFDEAPALARYAEPAPAAVTACYRTFCGT</sequence>
<dbReference type="Pfam" id="PF02696">
    <property type="entry name" value="SelO"/>
    <property type="match status" value="1"/>
</dbReference>
<evidence type="ECO:0000256" key="2">
    <source>
        <dbReference type="ARBA" id="ARBA00022679"/>
    </source>
</evidence>
<feature type="binding site" evidence="8">
    <location>
        <position position="259"/>
    </location>
    <ligand>
        <name>ATP</name>
        <dbReference type="ChEBI" id="CHEBI:30616"/>
    </ligand>
</feature>
<comment type="catalytic activity">
    <reaction evidence="8">
        <text>L-tyrosyl-[protein] + ATP = O-(5'-adenylyl)-L-tyrosyl-[protein] + diphosphate</text>
        <dbReference type="Rhea" id="RHEA:54288"/>
        <dbReference type="Rhea" id="RHEA-COMP:10136"/>
        <dbReference type="Rhea" id="RHEA-COMP:13846"/>
        <dbReference type="ChEBI" id="CHEBI:30616"/>
        <dbReference type="ChEBI" id="CHEBI:33019"/>
        <dbReference type="ChEBI" id="CHEBI:46858"/>
        <dbReference type="ChEBI" id="CHEBI:83624"/>
        <dbReference type="EC" id="2.7.7.108"/>
    </reaction>
</comment>
<keyword evidence="4 8" id="KW-0479">Metal-binding</keyword>
<evidence type="ECO:0000256" key="5">
    <source>
        <dbReference type="ARBA" id="ARBA00022741"/>
    </source>
</evidence>
<evidence type="ECO:0000256" key="4">
    <source>
        <dbReference type="ARBA" id="ARBA00022723"/>
    </source>
</evidence>
<comment type="catalytic activity">
    <reaction evidence="8">
        <text>L-seryl-[protein] + ATP = 3-O-(5'-adenylyl)-L-seryl-[protein] + diphosphate</text>
        <dbReference type="Rhea" id="RHEA:58120"/>
        <dbReference type="Rhea" id="RHEA-COMP:9863"/>
        <dbReference type="Rhea" id="RHEA-COMP:15073"/>
        <dbReference type="ChEBI" id="CHEBI:29999"/>
        <dbReference type="ChEBI" id="CHEBI:30616"/>
        <dbReference type="ChEBI" id="CHEBI:33019"/>
        <dbReference type="ChEBI" id="CHEBI:142516"/>
        <dbReference type="EC" id="2.7.7.108"/>
    </reaction>
</comment>
<dbReference type="EC" id="2.7.7.-" evidence="8"/>
<feature type="binding site" evidence="8">
    <location>
        <position position="259"/>
    </location>
    <ligand>
        <name>Mg(2+)</name>
        <dbReference type="ChEBI" id="CHEBI:18420"/>
    </ligand>
</feature>
<dbReference type="EC" id="2.7.7.108" evidence="8"/>
<gene>
    <name evidence="8" type="primary">ydiU</name>
    <name evidence="8" type="synonym">selO</name>
    <name evidence="9" type="ORF">HLB44_01090</name>
</gene>
<dbReference type="PANTHER" id="PTHR32057:SF14">
    <property type="entry name" value="PROTEIN ADENYLYLTRANSFERASE SELO, MITOCHONDRIAL"/>
    <property type="match status" value="1"/>
</dbReference>
<keyword evidence="7 8" id="KW-0460">Magnesium</keyword>
<comment type="function">
    <text evidence="8">Nucleotidyltransferase involved in the post-translational modification of proteins. It can catalyze the addition of adenosine monophosphate (AMP) or uridine monophosphate (UMP) to a protein, resulting in modifications known as AMPylation and UMPylation.</text>
</comment>
<feature type="binding site" evidence="8">
    <location>
        <position position="89"/>
    </location>
    <ligand>
        <name>ATP</name>
        <dbReference type="ChEBI" id="CHEBI:30616"/>
    </ligand>
</feature>
<comment type="catalytic activity">
    <reaction evidence="8">
        <text>L-seryl-[protein] + UTP = O-(5'-uridylyl)-L-seryl-[protein] + diphosphate</text>
        <dbReference type="Rhea" id="RHEA:64604"/>
        <dbReference type="Rhea" id="RHEA-COMP:9863"/>
        <dbReference type="Rhea" id="RHEA-COMP:16635"/>
        <dbReference type="ChEBI" id="CHEBI:29999"/>
        <dbReference type="ChEBI" id="CHEBI:33019"/>
        <dbReference type="ChEBI" id="CHEBI:46398"/>
        <dbReference type="ChEBI" id="CHEBI:156051"/>
    </reaction>
</comment>
<accession>A0ABX2EAL6</accession>
<keyword evidence="3 8" id="KW-0548">Nucleotidyltransferase</keyword>
<feature type="binding site" evidence="8">
    <location>
        <position position="180"/>
    </location>
    <ligand>
        <name>ATP</name>
        <dbReference type="ChEBI" id="CHEBI:30616"/>
    </ligand>
</feature>
<dbReference type="InterPro" id="IPR003846">
    <property type="entry name" value="SelO"/>
</dbReference>
<evidence type="ECO:0000313" key="9">
    <source>
        <dbReference type="EMBL" id="NRF65568.1"/>
    </source>
</evidence>
<feature type="binding site" evidence="8">
    <location>
        <position position="250"/>
    </location>
    <ligand>
        <name>Mg(2+)</name>
        <dbReference type="ChEBI" id="CHEBI:18420"/>
    </ligand>
</feature>
<evidence type="ECO:0000256" key="3">
    <source>
        <dbReference type="ARBA" id="ARBA00022695"/>
    </source>
</evidence>
<protein>
    <recommendedName>
        <fullName evidence="8">Protein nucleotidyltransferase YdiU</fullName>
        <ecNumber evidence="8">2.7.7.-</ecNumber>
    </recommendedName>
    <alternativeName>
        <fullName evidence="8">Protein adenylyltransferase YdiU</fullName>
        <ecNumber evidence="8">2.7.7.108</ecNumber>
    </alternativeName>
    <alternativeName>
        <fullName evidence="8">Protein uridylyltransferase YdiU</fullName>
        <ecNumber evidence="8">2.7.7.-</ecNumber>
    </alternativeName>
</protein>
<keyword evidence="5 8" id="KW-0547">Nucleotide-binding</keyword>
<feature type="binding site" evidence="8">
    <location>
        <position position="90"/>
    </location>
    <ligand>
        <name>ATP</name>
        <dbReference type="ChEBI" id="CHEBI:30616"/>
    </ligand>
</feature>
<dbReference type="HAMAP" id="MF_00692">
    <property type="entry name" value="SelO"/>
    <property type="match status" value="1"/>
</dbReference>
<keyword evidence="6 8" id="KW-0067">ATP-binding</keyword>
<dbReference type="RefSeq" id="WP_173119732.1">
    <property type="nucleotide sequence ID" value="NZ_JABRWJ010000001.1"/>
</dbReference>
<evidence type="ECO:0000313" key="10">
    <source>
        <dbReference type="Proteomes" id="UP000737171"/>
    </source>
</evidence>
<evidence type="ECO:0000256" key="1">
    <source>
        <dbReference type="ARBA" id="ARBA00009747"/>
    </source>
</evidence>
<comment type="cofactor">
    <cofactor evidence="8">
        <name>Mg(2+)</name>
        <dbReference type="ChEBI" id="CHEBI:18420"/>
    </cofactor>
    <cofactor evidence="8">
        <name>Mn(2+)</name>
        <dbReference type="ChEBI" id="CHEBI:29035"/>
    </cofactor>
</comment>
<comment type="catalytic activity">
    <reaction evidence="8">
        <text>L-threonyl-[protein] + ATP = 3-O-(5'-adenylyl)-L-threonyl-[protein] + diphosphate</text>
        <dbReference type="Rhea" id="RHEA:54292"/>
        <dbReference type="Rhea" id="RHEA-COMP:11060"/>
        <dbReference type="Rhea" id="RHEA-COMP:13847"/>
        <dbReference type="ChEBI" id="CHEBI:30013"/>
        <dbReference type="ChEBI" id="CHEBI:30616"/>
        <dbReference type="ChEBI" id="CHEBI:33019"/>
        <dbReference type="ChEBI" id="CHEBI:138113"/>
        <dbReference type="EC" id="2.7.7.108"/>
    </reaction>
</comment>
<dbReference type="PANTHER" id="PTHR32057">
    <property type="entry name" value="PROTEIN ADENYLYLTRANSFERASE SELO, MITOCHONDRIAL"/>
    <property type="match status" value="1"/>
</dbReference>
<name>A0ABX2EAL6_9BURK</name>
<comment type="catalytic activity">
    <reaction evidence="8">
        <text>L-tyrosyl-[protein] + UTP = O-(5'-uridylyl)-L-tyrosyl-[protein] + diphosphate</text>
        <dbReference type="Rhea" id="RHEA:83887"/>
        <dbReference type="Rhea" id="RHEA-COMP:10136"/>
        <dbReference type="Rhea" id="RHEA-COMP:20238"/>
        <dbReference type="ChEBI" id="CHEBI:33019"/>
        <dbReference type="ChEBI" id="CHEBI:46398"/>
        <dbReference type="ChEBI" id="CHEBI:46858"/>
        <dbReference type="ChEBI" id="CHEBI:90602"/>
    </reaction>
</comment>
<dbReference type="NCBIfam" id="NF000658">
    <property type="entry name" value="PRK00029.1"/>
    <property type="match status" value="1"/>
</dbReference>
<evidence type="ECO:0000256" key="7">
    <source>
        <dbReference type="ARBA" id="ARBA00022842"/>
    </source>
</evidence>
<keyword evidence="8" id="KW-0464">Manganese</keyword>
<keyword evidence="10" id="KW-1185">Reference proteome</keyword>
<feature type="binding site" evidence="8">
    <location>
        <position position="110"/>
    </location>
    <ligand>
        <name>ATP</name>
        <dbReference type="ChEBI" id="CHEBI:30616"/>
    </ligand>
</feature>